<dbReference type="RefSeq" id="WP_268041765.1">
    <property type="nucleotide sequence ID" value="NZ_JAPQER010000007.1"/>
</dbReference>
<organism evidence="2 3">
    <name type="scientific">Clostridium aestuarii</name>
    <dbReference type="NCBI Taxonomy" id="338193"/>
    <lineage>
        <taxon>Bacteria</taxon>
        <taxon>Bacillati</taxon>
        <taxon>Bacillota</taxon>
        <taxon>Clostridia</taxon>
        <taxon>Eubacteriales</taxon>
        <taxon>Clostridiaceae</taxon>
        <taxon>Clostridium</taxon>
    </lineage>
</organism>
<reference evidence="2" key="1">
    <citation type="submission" date="2022-12" db="EMBL/GenBank/DDBJ databases">
        <authorList>
            <person name="Wang J."/>
        </authorList>
    </citation>
    <scope>NUCLEOTIDE SEQUENCE</scope>
    <source>
        <strain evidence="2">HY-45-18</strain>
    </source>
</reference>
<comment type="caution">
    <text evidence="2">The sequence shown here is derived from an EMBL/GenBank/DDBJ whole genome shotgun (WGS) entry which is preliminary data.</text>
</comment>
<name>A0ABT4D2I3_9CLOT</name>
<gene>
    <name evidence="2" type="ORF">OW763_13980</name>
</gene>
<sequence>MKKYTNILKESLSLTCFLGILKLLSNLQTNKSNYLYETLFDIIIFFLVIFIGRIIVVNIKKIQINYYRVFRNYINSK</sequence>
<evidence type="ECO:0000256" key="1">
    <source>
        <dbReference type="SAM" id="Phobius"/>
    </source>
</evidence>
<keyword evidence="1" id="KW-0472">Membrane</keyword>
<protein>
    <submittedName>
        <fullName evidence="2">Uncharacterized protein</fullName>
    </submittedName>
</protein>
<keyword evidence="3" id="KW-1185">Reference proteome</keyword>
<accession>A0ABT4D2I3</accession>
<feature type="transmembrane region" description="Helical" evidence="1">
    <location>
        <begin position="39"/>
        <end position="59"/>
    </location>
</feature>
<evidence type="ECO:0000313" key="2">
    <source>
        <dbReference type="EMBL" id="MCY6485439.1"/>
    </source>
</evidence>
<keyword evidence="1" id="KW-1133">Transmembrane helix</keyword>
<evidence type="ECO:0000313" key="3">
    <source>
        <dbReference type="Proteomes" id="UP001078443"/>
    </source>
</evidence>
<proteinExistence type="predicted"/>
<keyword evidence="1" id="KW-0812">Transmembrane</keyword>
<dbReference type="EMBL" id="JAPQER010000007">
    <property type="protein sequence ID" value="MCY6485439.1"/>
    <property type="molecule type" value="Genomic_DNA"/>
</dbReference>
<dbReference type="Proteomes" id="UP001078443">
    <property type="component" value="Unassembled WGS sequence"/>
</dbReference>